<dbReference type="Pfam" id="PF25967">
    <property type="entry name" value="RND-MFP_C"/>
    <property type="match status" value="1"/>
</dbReference>
<dbReference type="Gene3D" id="2.40.30.170">
    <property type="match status" value="1"/>
</dbReference>
<name>A0ABT1XK32_9BURK</name>
<accession>A0ABT1XK32</accession>
<dbReference type="InterPro" id="IPR058626">
    <property type="entry name" value="MdtA-like_b-barrel"/>
</dbReference>
<protein>
    <submittedName>
        <fullName evidence="8">Efflux RND transporter periplasmic adaptor subunit</fullName>
    </submittedName>
</protein>
<evidence type="ECO:0000256" key="1">
    <source>
        <dbReference type="ARBA" id="ARBA00004196"/>
    </source>
</evidence>
<dbReference type="PANTHER" id="PTHR30158">
    <property type="entry name" value="ACRA/E-RELATED COMPONENT OF DRUG EFFLUX TRANSPORTER"/>
    <property type="match status" value="1"/>
</dbReference>
<evidence type="ECO:0000313" key="8">
    <source>
        <dbReference type="EMBL" id="MCR2747219.1"/>
    </source>
</evidence>
<dbReference type="InterPro" id="IPR058624">
    <property type="entry name" value="MdtA-like_HH"/>
</dbReference>
<dbReference type="Proteomes" id="UP001165267">
    <property type="component" value="Unassembled WGS sequence"/>
</dbReference>
<sequence length="422" mass="44577">MHSKPLNLKQTQASSYSRAFAGVTLLPALLVTVLSGALLLGCGQGADAQAPGGPGAGQAAPVPVVEVKTQQLELTYEYPAQIAGLREVEIRARVAGIIERRLFEEGGRVKKGQSLYSLDNAPYQTALARALADENAAKVRAAQAERDYKRVMPLAESKAVSQSELDGAQSAFEVAKADVLVASAAVRAARLNLEYARVESPVNGFASRSLYSEGSFVSGPSELLTTVTQIDQVYVNFGIPQKDHEQLRKGLASGAVNLPTGDLVVEVLGADGQPMGFKAKLGFQDVRVNPATGTVDARAVLVNEREVLSPGQFVRVRISGAVQKDAVLLPQRAVLENPEGGKVVMTVSPENTVAPRPVEVAQWMGDQWIVTKGLAAGDKVMTDGFMKAPPGAPVKPVMEGSENQPEVAKPAEPAAPTTEPKQ</sequence>
<dbReference type="Pfam" id="PF25876">
    <property type="entry name" value="HH_MFP_RND"/>
    <property type="match status" value="1"/>
</dbReference>
<dbReference type="Pfam" id="PF25917">
    <property type="entry name" value="BSH_RND"/>
    <property type="match status" value="1"/>
</dbReference>
<dbReference type="Gene3D" id="2.40.420.20">
    <property type="match status" value="1"/>
</dbReference>
<comment type="similarity">
    <text evidence="2">Belongs to the membrane fusion protein (MFP) (TC 8.A.1) family.</text>
</comment>
<feature type="domain" description="Multidrug resistance protein MdtA-like barrel-sandwich hybrid" evidence="5">
    <location>
        <begin position="86"/>
        <end position="219"/>
    </location>
</feature>
<dbReference type="Pfam" id="PF25944">
    <property type="entry name" value="Beta-barrel_RND"/>
    <property type="match status" value="1"/>
</dbReference>
<feature type="region of interest" description="Disordered" evidence="3">
    <location>
        <begin position="387"/>
        <end position="422"/>
    </location>
</feature>
<evidence type="ECO:0000256" key="2">
    <source>
        <dbReference type="ARBA" id="ARBA00009477"/>
    </source>
</evidence>
<organism evidence="8 9">
    <name type="scientific">Limnobacter parvus</name>
    <dbReference type="NCBI Taxonomy" id="2939690"/>
    <lineage>
        <taxon>Bacteria</taxon>
        <taxon>Pseudomonadati</taxon>
        <taxon>Pseudomonadota</taxon>
        <taxon>Betaproteobacteria</taxon>
        <taxon>Burkholderiales</taxon>
        <taxon>Burkholderiaceae</taxon>
        <taxon>Limnobacter</taxon>
    </lineage>
</organism>
<dbReference type="InterPro" id="IPR006143">
    <property type="entry name" value="RND_pump_MFP"/>
</dbReference>
<comment type="caution">
    <text evidence="8">The sequence shown here is derived from an EMBL/GenBank/DDBJ whole genome shotgun (WGS) entry which is preliminary data.</text>
</comment>
<dbReference type="Gene3D" id="2.40.50.100">
    <property type="match status" value="1"/>
</dbReference>
<evidence type="ECO:0000259" key="7">
    <source>
        <dbReference type="Pfam" id="PF25967"/>
    </source>
</evidence>
<proteinExistence type="inferred from homology"/>
<gene>
    <name evidence="8" type="ORF">NSP04_11220</name>
</gene>
<evidence type="ECO:0000259" key="6">
    <source>
        <dbReference type="Pfam" id="PF25944"/>
    </source>
</evidence>
<comment type="subcellular location">
    <subcellularLocation>
        <location evidence="1">Cell envelope</location>
    </subcellularLocation>
</comment>
<reference evidence="8" key="1">
    <citation type="submission" date="2022-07" db="EMBL/GenBank/DDBJ databases">
        <authorList>
            <person name="Xamxidin M."/>
        </authorList>
    </citation>
    <scope>NUCLEOTIDE SEQUENCE</scope>
    <source>
        <strain evidence="8">YS8-69</strain>
    </source>
</reference>
<dbReference type="InterPro" id="IPR058627">
    <property type="entry name" value="MdtA-like_C"/>
</dbReference>
<dbReference type="SUPFAM" id="SSF111369">
    <property type="entry name" value="HlyD-like secretion proteins"/>
    <property type="match status" value="1"/>
</dbReference>
<dbReference type="EMBL" id="JANKHG010000018">
    <property type="protein sequence ID" value="MCR2747219.1"/>
    <property type="molecule type" value="Genomic_DNA"/>
</dbReference>
<evidence type="ECO:0000259" key="5">
    <source>
        <dbReference type="Pfam" id="PF25917"/>
    </source>
</evidence>
<evidence type="ECO:0000259" key="4">
    <source>
        <dbReference type="Pfam" id="PF25876"/>
    </source>
</evidence>
<dbReference type="NCBIfam" id="TIGR01730">
    <property type="entry name" value="RND_mfp"/>
    <property type="match status" value="1"/>
</dbReference>
<dbReference type="Gene3D" id="1.10.287.470">
    <property type="entry name" value="Helix hairpin bin"/>
    <property type="match status" value="1"/>
</dbReference>
<dbReference type="RefSeq" id="WP_257512442.1">
    <property type="nucleotide sequence ID" value="NZ_JANKHG010000018.1"/>
</dbReference>
<feature type="compositionally biased region" description="Low complexity" evidence="3">
    <location>
        <begin position="408"/>
        <end position="422"/>
    </location>
</feature>
<dbReference type="InterPro" id="IPR058625">
    <property type="entry name" value="MdtA-like_BSH"/>
</dbReference>
<feature type="domain" description="Multidrug resistance protein MdtA-like C-terminal permuted SH3" evidence="7">
    <location>
        <begin position="325"/>
        <end position="385"/>
    </location>
</feature>
<keyword evidence="9" id="KW-1185">Reference proteome</keyword>
<feature type="domain" description="Multidrug resistance protein MdtA-like alpha-helical hairpin" evidence="4">
    <location>
        <begin position="128"/>
        <end position="196"/>
    </location>
</feature>
<evidence type="ECO:0000256" key="3">
    <source>
        <dbReference type="SAM" id="MobiDB-lite"/>
    </source>
</evidence>
<feature type="domain" description="Multidrug resistance protein MdtA-like beta-barrel" evidence="6">
    <location>
        <begin position="233"/>
        <end position="319"/>
    </location>
</feature>
<evidence type="ECO:0000313" key="9">
    <source>
        <dbReference type="Proteomes" id="UP001165267"/>
    </source>
</evidence>